<accession>A0A1L2ZR24</accession>
<dbReference type="InterPro" id="IPR051259">
    <property type="entry name" value="rRNA_Methyltransferase"/>
</dbReference>
<sequence>MGELIIVNSVENAPEPESHEPQEPQEPQHEVGVGPWEGEWPTGDRWDPELLENGDRRNVLDQYRYWKHDAIVAELDSRRHEFHIAIENWQHDLNIGTVVRTANAFLAKEVHIIGRRRWNRRGAMVTDKYQHIRHHPTVDDFVAWAQAEGYTIIGIDIFPDSVPLETFDLPKRCVLVFGQEGPGLSAEVHDAAAATLSIEQFGSTRSMNAASAAAIAMHAWIRRHVFNQRVS</sequence>
<dbReference type="InterPro" id="IPR001537">
    <property type="entry name" value="SpoU_MeTrfase"/>
</dbReference>
<dbReference type="KEGG" id="nae:BHE16_07350"/>
<feature type="compositionally biased region" description="Basic and acidic residues" evidence="3">
    <location>
        <begin position="16"/>
        <end position="29"/>
    </location>
</feature>
<dbReference type="InterPro" id="IPR029028">
    <property type="entry name" value="Alpha/beta_knot_MTases"/>
</dbReference>
<organism evidence="5 6">
    <name type="scientific">Neomicrococcus aestuarii</name>
    <dbReference type="NCBI Taxonomy" id="556325"/>
    <lineage>
        <taxon>Bacteria</taxon>
        <taxon>Bacillati</taxon>
        <taxon>Actinomycetota</taxon>
        <taxon>Actinomycetes</taxon>
        <taxon>Micrococcales</taxon>
        <taxon>Micrococcaceae</taxon>
        <taxon>Neomicrococcus</taxon>
    </lineage>
</organism>
<keyword evidence="2 5" id="KW-0808">Transferase</keyword>
<dbReference type="GO" id="GO:0008173">
    <property type="term" value="F:RNA methyltransferase activity"/>
    <property type="evidence" value="ECO:0007669"/>
    <property type="project" value="InterPro"/>
</dbReference>
<gene>
    <name evidence="5" type="ORF">BHE16_07350</name>
</gene>
<dbReference type="GO" id="GO:0032259">
    <property type="term" value="P:methylation"/>
    <property type="evidence" value="ECO:0007669"/>
    <property type="project" value="UniProtKB-KW"/>
</dbReference>
<feature type="region of interest" description="Disordered" evidence="3">
    <location>
        <begin position="8"/>
        <end position="34"/>
    </location>
</feature>
<dbReference type="PANTHER" id="PTHR43191:SF2">
    <property type="entry name" value="RRNA METHYLTRANSFERASE 3, MITOCHONDRIAL"/>
    <property type="match status" value="1"/>
</dbReference>
<dbReference type="Proteomes" id="UP000183530">
    <property type="component" value="Chromosome"/>
</dbReference>
<evidence type="ECO:0000313" key="5">
    <source>
        <dbReference type="EMBL" id="APF41804.1"/>
    </source>
</evidence>
<keyword evidence="6" id="KW-1185">Reference proteome</keyword>
<evidence type="ECO:0000256" key="3">
    <source>
        <dbReference type="SAM" id="MobiDB-lite"/>
    </source>
</evidence>
<dbReference type="Gene3D" id="3.40.1280.10">
    <property type="match status" value="1"/>
</dbReference>
<evidence type="ECO:0000256" key="1">
    <source>
        <dbReference type="ARBA" id="ARBA00022603"/>
    </source>
</evidence>
<dbReference type="GO" id="GO:0006396">
    <property type="term" value="P:RNA processing"/>
    <property type="evidence" value="ECO:0007669"/>
    <property type="project" value="InterPro"/>
</dbReference>
<keyword evidence="1 5" id="KW-0489">Methyltransferase</keyword>
<dbReference type="PANTHER" id="PTHR43191">
    <property type="entry name" value="RRNA METHYLTRANSFERASE 3"/>
    <property type="match status" value="1"/>
</dbReference>
<dbReference type="STRING" id="556325.BHE16_07350"/>
<dbReference type="AlphaFoldDB" id="A0A1L2ZR24"/>
<reference evidence="5 6" key="1">
    <citation type="submission" date="2016-11" db="EMBL/GenBank/DDBJ databases">
        <title>Genome sequencing of Zhihengliuella aestuarii B18 antagonistic to Plasmodiophora brassicae.</title>
        <authorList>
            <person name="Luo Y."/>
        </authorList>
    </citation>
    <scope>NUCLEOTIDE SEQUENCE [LARGE SCALE GENOMIC DNA]</scope>
    <source>
        <strain evidence="5 6">B18</strain>
    </source>
</reference>
<name>A0A1L2ZR24_9MICC</name>
<evidence type="ECO:0000313" key="6">
    <source>
        <dbReference type="Proteomes" id="UP000183530"/>
    </source>
</evidence>
<dbReference type="GO" id="GO:0003723">
    <property type="term" value="F:RNA binding"/>
    <property type="evidence" value="ECO:0007669"/>
    <property type="project" value="InterPro"/>
</dbReference>
<feature type="domain" description="tRNA/rRNA methyltransferase SpoU type" evidence="4">
    <location>
        <begin position="82"/>
        <end position="218"/>
    </location>
</feature>
<proteinExistence type="predicted"/>
<evidence type="ECO:0000256" key="2">
    <source>
        <dbReference type="ARBA" id="ARBA00022679"/>
    </source>
</evidence>
<dbReference type="InterPro" id="IPR029026">
    <property type="entry name" value="tRNA_m1G_MTases_N"/>
</dbReference>
<dbReference type="SUPFAM" id="SSF75217">
    <property type="entry name" value="alpha/beta knot"/>
    <property type="match status" value="1"/>
</dbReference>
<dbReference type="Pfam" id="PF00588">
    <property type="entry name" value="SpoU_methylase"/>
    <property type="match status" value="1"/>
</dbReference>
<protein>
    <submittedName>
        <fullName evidence="5">rRNA methyltransferase</fullName>
    </submittedName>
</protein>
<evidence type="ECO:0000259" key="4">
    <source>
        <dbReference type="Pfam" id="PF00588"/>
    </source>
</evidence>
<dbReference type="EMBL" id="CP018135">
    <property type="protein sequence ID" value="APF41804.1"/>
    <property type="molecule type" value="Genomic_DNA"/>
</dbReference>